<keyword evidence="2" id="KW-0863">Zinc-finger</keyword>
<keyword evidence="3" id="KW-0862">Zinc</keyword>
<reference evidence="6 7" key="1">
    <citation type="submission" date="2019-08" db="EMBL/GenBank/DDBJ databases">
        <title>Whole genome of Aphis craccivora.</title>
        <authorList>
            <person name="Voronova N.V."/>
            <person name="Shulinski R.S."/>
            <person name="Bandarenka Y.V."/>
            <person name="Zhorov D.G."/>
            <person name="Warner D."/>
        </authorList>
    </citation>
    <scope>NUCLEOTIDE SEQUENCE [LARGE SCALE GENOMIC DNA]</scope>
    <source>
        <strain evidence="6">180601</strain>
        <tissue evidence="6">Whole Body</tissue>
    </source>
</reference>
<feature type="compositionally biased region" description="Polar residues" evidence="4">
    <location>
        <begin position="99"/>
        <end position="108"/>
    </location>
</feature>
<feature type="region of interest" description="Disordered" evidence="4">
    <location>
        <begin position="99"/>
        <end position="131"/>
    </location>
</feature>
<evidence type="ECO:0000256" key="3">
    <source>
        <dbReference type="ARBA" id="ARBA00022833"/>
    </source>
</evidence>
<name>A0A6G0XLF3_APHCR</name>
<dbReference type="SUPFAM" id="SSF57667">
    <property type="entry name" value="beta-beta-alpha zinc fingers"/>
    <property type="match status" value="1"/>
</dbReference>
<evidence type="ECO:0000313" key="7">
    <source>
        <dbReference type="Proteomes" id="UP000478052"/>
    </source>
</evidence>
<dbReference type="Proteomes" id="UP000478052">
    <property type="component" value="Unassembled WGS sequence"/>
</dbReference>
<feature type="non-terminal residue" evidence="6">
    <location>
        <position position="1"/>
    </location>
</feature>
<evidence type="ECO:0000256" key="4">
    <source>
        <dbReference type="SAM" id="MobiDB-lite"/>
    </source>
</evidence>
<dbReference type="OrthoDB" id="5839404at2759"/>
<evidence type="ECO:0000256" key="2">
    <source>
        <dbReference type="ARBA" id="ARBA00022771"/>
    </source>
</evidence>
<dbReference type="Pfam" id="PF05253">
    <property type="entry name" value="zf-U11-48K"/>
    <property type="match status" value="1"/>
</dbReference>
<protein>
    <submittedName>
        <fullName evidence="6">Gametocyte-specific factor 1</fullName>
    </submittedName>
</protein>
<keyword evidence="7" id="KW-1185">Reference proteome</keyword>
<dbReference type="EMBL" id="VUJU01007731">
    <property type="protein sequence ID" value="KAF0741203.1"/>
    <property type="molecule type" value="Genomic_DNA"/>
</dbReference>
<dbReference type="PROSITE" id="PS51800">
    <property type="entry name" value="ZF_CHHC_U11_48K"/>
    <property type="match status" value="1"/>
</dbReference>
<sequence>HLGQDTKSKVVHCPYNTSHSMPPKTLVLHLTKCPDRLKNKKDGSKTSEKDDAAINQNQCMIKPKLGLTKTERKKYRVQAIRQYANVDFSYNPNLSIQDRLSSATSNGGNIADQRDQQIKKDGLSSGKRLNN</sequence>
<organism evidence="6 7">
    <name type="scientific">Aphis craccivora</name>
    <name type="common">Cowpea aphid</name>
    <dbReference type="NCBI Taxonomy" id="307492"/>
    <lineage>
        <taxon>Eukaryota</taxon>
        <taxon>Metazoa</taxon>
        <taxon>Ecdysozoa</taxon>
        <taxon>Arthropoda</taxon>
        <taxon>Hexapoda</taxon>
        <taxon>Insecta</taxon>
        <taxon>Pterygota</taxon>
        <taxon>Neoptera</taxon>
        <taxon>Paraneoptera</taxon>
        <taxon>Hemiptera</taxon>
        <taxon>Sternorrhyncha</taxon>
        <taxon>Aphidomorpha</taxon>
        <taxon>Aphidoidea</taxon>
        <taxon>Aphididae</taxon>
        <taxon>Aphidini</taxon>
        <taxon>Aphis</taxon>
        <taxon>Aphis</taxon>
    </lineage>
</organism>
<comment type="caution">
    <text evidence="6">The sequence shown here is derived from an EMBL/GenBank/DDBJ whole genome shotgun (WGS) entry which is preliminary data.</text>
</comment>
<evidence type="ECO:0000256" key="1">
    <source>
        <dbReference type="ARBA" id="ARBA00022723"/>
    </source>
</evidence>
<dbReference type="InterPro" id="IPR036236">
    <property type="entry name" value="Znf_C2H2_sf"/>
</dbReference>
<proteinExistence type="predicted"/>
<feature type="domain" description="CHHC U11-48K-type" evidence="5">
    <location>
        <begin position="10"/>
        <end position="37"/>
    </location>
</feature>
<dbReference type="AlphaFoldDB" id="A0A6G0XLF3"/>
<feature type="compositionally biased region" description="Basic and acidic residues" evidence="4">
    <location>
        <begin position="112"/>
        <end position="122"/>
    </location>
</feature>
<dbReference type="InterPro" id="IPR022776">
    <property type="entry name" value="TRM13/UPF0224_CHHC_Znf_dom"/>
</dbReference>
<dbReference type="GO" id="GO:0008270">
    <property type="term" value="F:zinc ion binding"/>
    <property type="evidence" value="ECO:0007669"/>
    <property type="project" value="UniProtKB-KW"/>
</dbReference>
<evidence type="ECO:0000259" key="5">
    <source>
        <dbReference type="PROSITE" id="PS51800"/>
    </source>
</evidence>
<accession>A0A6G0XLF3</accession>
<evidence type="ECO:0000313" key="6">
    <source>
        <dbReference type="EMBL" id="KAF0741203.1"/>
    </source>
</evidence>
<keyword evidence="1" id="KW-0479">Metal-binding</keyword>
<gene>
    <name evidence="6" type="ORF">FWK35_00020487</name>
</gene>